<name>A0A7S0DRJ6_9EUKA</name>
<feature type="region of interest" description="Disordered" evidence="3">
    <location>
        <begin position="237"/>
        <end position="293"/>
    </location>
</feature>
<dbReference type="PANTHER" id="PTHR12121">
    <property type="entry name" value="CARBON CATABOLITE REPRESSOR PROTEIN 4"/>
    <property type="match status" value="1"/>
</dbReference>
<dbReference type="SUPFAM" id="SSF56219">
    <property type="entry name" value="DNase I-like"/>
    <property type="match status" value="1"/>
</dbReference>
<keyword evidence="2" id="KW-0378">Hydrolase</keyword>
<protein>
    <recommendedName>
        <fullName evidence="5">Endonuclease/exonuclease/phosphatase domain-containing protein</fullName>
    </recommendedName>
</protein>
<dbReference type="AlphaFoldDB" id="A0A7S0DRJ6"/>
<dbReference type="GO" id="GO:0035091">
    <property type="term" value="F:phosphatidylinositol binding"/>
    <property type="evidence" value="ECO:0007669"/>
    <property type="project" value="InterPro"/>
</dbReference>
<dbReference type="GO" id="GO:0006139">
    <property type="term" value="P:nucleobase-containing compound metabolic process"/>
    <property type="evidence" value="ECO:0007669"/>
    <property type="project" value="UniProtKB-ARBA"/>
</dbReference>
<dbReference type="GO" id="GO:0000175">
    <property type="term" value="F:3'-5'-RNA exonuclease activity"/>
    <property type="evidence" value="ECO:0007669"/>
    <property type="project" value="TreeGrafter"/>
</dbReference>
<dbReference type="Gene3D" id="3.60.10.10">
    <property type="entry name" value="Endonuclease/exonuclease/phosphatase"/>
    <property type="match status" value="1"/>
</dbReference>
<feature type="compositionally biased region" description="Polar residues" evidence="3">
    <location>
        <begin position="262"/>
        <end position="271"/>
    </location>
</feature>
<evidence type="ECO:0000256" key="1">
    <source>
        <dbReference type="ARBA" id="ARBA00010774"/>
    </source>
</evidence>
<sequence length="908" mass="101582">MGGNQSNICRRAKLVEITGWKMDDGMPLYKVAVRGEEGRVENVAQKQYTDFQELHVKILRDIEAEAVSLPSSLRKLGDKTLSLVRNLPSFPEPKNPKKKKYLGNPEKIANAQQKALSKHLHKCLPVFLTRRPDGDVKTNKRGSLQVSKSKKSLHEPNVRGISGGGGKLLFASVGTNLVEFLGRRIDGAIEGKTTSQNLDIVIPQASIRTESMFFQAISPLQRGHSLSMGEAVDLSQVGTEVRGESPISGIGDVGPPRVEKMGSTSTSSRAPTQPPSHKTHSMSSCRTNSKNKLPKSLLESIRKGSTEPPADYHRALASERNLALSLSPKNQERKMFQDRPLPKTMESKLRSILSDAKAEDLDRIHIRTYNVLCLSLGTNGIPWILTISEEMEKKMDAYLGKGETKGPQGPVTSWSAYKKEILTSEYLTHFHKNYRSGSYLDMRLFWCSSSVESDGDIPRKLTGLDYHAPNQVKYTGKKKQPIIATTLKGILQNSLDKKVAHELFVDILKREKTVFTWAKRGPKIFNKIIENPPSCKTSPDIIGLQEYDIHNAEATYTGGKLKTFRKAMTDEGYAGLMFQQPKGDAGIAVFWKRSVFAFEPWRSNTHSGTLVLQCGSRIAHSAYNFDMKEKWHCVKKGAKGDVSSLLNDGDRRNVGIVKLIHRRTHAITWVFCVHLMTSSRDKKGVTKFPGEVRAGEMEFIRRKAEKLVAPGEGIVFLGDFNTQPCHLDLLAGDVYSGEEKIHFSTGFNVDKKEFVWKSRHRSKRNIPTRVDVLPKVAQEVLGHSPSNRVSRDNSRSNLAPHDTKESDNRILKEAFETIHKWEKPKGRQCTSINADRAEWIDLMFYTPTTMTLEKPHIPIASGSKTLPDYENPSDHIPLTATFRLLHPNNCRICAVAKACLKDITMASK</sequence>
<dbReference type="SUPFAM" id="SSF64268">
    <property type="entry name" value="PX domain"/>
    <property type="match status" value="1"/>
</dbReference>
<dbReference type="EMBL" id="HBEM01028635">
    <property type="protein sequence ID" value="CAD8460615.1"/>
    <property type="molecule type" value="Transcribed_RNA"/>
</dbReference>
<evidence type="ECO:0000256" key="3">
    <source>
        <dbReference type="SAM" id="MobiDB-lite"/>
    </source>
</evidence>
<organism evidence="4">
    <name type="scientific">Amorphochlora amoebiformis</name>
    <dbReference type="NCBI Taxonomy" id="1561963"/>
    <lineage>
        <taxon>Eukaryota</taxon>
        <taxon>Sar</taxon>
        <taxon>Rhizaria</taxon>
        <taxon>Cercozoa</taxon>
        <taxon>Chlorarachniophyceae</taxon>
        <taxon>Amorphochlora</taxon>
    </lineage>
</organism>
<feature type="region of interest" description="Disordered" evidence="3">
    <location>
        <begin position="781"/>
        <end position="806"/>
    </location>
</feature>
<evidence type="ECO:0000256" key="2">
    <source>
        <dbReference type="ARBA" id="ARBA00022801"/>
    </source>
</evidence>
<proteinExistence type="inferred from homology"/>
<evidence type="ECO:0000313" key="4">
    <source>
        <dbReference type="EMBL" id="CAD8460615.1"/>
    </source>
</evidence>
<comment type="similarity">
    <text evidence="1">Belongs to the CCR4/nocturin family.</text>
</comment>
<dbReference type="PANTHER" id="PTHR12121:SF45">
    <property type="entry name" value="NOCTURNIN"/>
    <property type="match status" value="1"/>
</dbReference>
<reference evidence="4" key="1">
    <citation type="submission" date="2021-01" db="EMBL/GenBank/DDBJ databases">
        <authorList>
            <person name="Corre E."/>
            <person name="Pelletier E."/>
            <person name="Niang G."/>
            <person name="Scheremetjew M."/>
            <person name="Finn R."/>
            <person name="Kale V."/>
            <person name="Holt S."/>
            <person name="Cochrane G."/>
            <person name="Meng A."/>
            <person name="Brown T."/>
            <person name="Cohen L."/>
        </authorList>
    </citation>
    <scope>NUCLEOTIDE SEQUENCE</scope>
    <source>
        <strain evidence="4">CCMP2058</strain>
    </source>
</reference>
<dbReference type="InterPro" id="IPR036871">
    <property type="entry name" value="PX_dom_sf"/>
</dbReference>
<feature type="compositionally biased region" description="Polar residues" evidence="3">
    <location>
        <begin position="281"/>
        <end position="291"/>
    </location>
</feature>
<dbReference type="InterPro" id="IPR036691">
    <property type="entry name" value="Endo/exonu/phosph_ase_sf"/>
</dbReference>
<gene>
    <name evidence="4" type="ORF">LAMO00422_LOCUS19573</name>
</gene>
<accession>A0A7S0DRJ6</accession>
<dbReference type="InterPro" id="IPR050410">
    <property type="entry name" value="CCR4/nocturin_mRNA_transcr"/>
</dbReference>
<evidence type="ECO:0008006" key="5">
    <source>
        <dbReference type="Google" id="ProtNLM"/>
    </source>
</evidence>